<evidence type="ECO:0000313" key="2">
    <source>
        <dbReference type="EMBL" id="KAG0499021.1"/>
    </source>
</evidence>
<feature type="region of interest" description="Disordered" evidence="1">
    <location>
        <begin position="1"/>
        <end position="32"/>
    </location>
</feature>
<feature type="compositionally biased region" description="Basic and acidic residues" evidence="1">
    <location>
        <begin position="53"/>
        <end position="68"/>
    </location>
</feature>
<dbReference type="AlphaFoldDB" id="A0A835S2W6"/>
<organism evidence="2 3">
    <name type="scientific">Vanilla planifolia</name>
    <name type="common">Vanilla</name>
    <dbReference type="NCBI Taxonomy" id="51239"/>
    <lineage>
        <taxon>Eukaryota</taxon>
        <taxon>Viridiplantae</taxon>
        <taxon>Streptophyta</taxon>
        <taxon>Embryophyta</taxon>
        <taxon>Tracheophyta</taxon>
        <taxon>Spermatophyta</taxon>
        <taxon>Magnoliopsida</taxon>
        <taxon>Liliopsida</taxon>
        <taxon>Asparagales</taxon>
        <taxon>Orchidaceae</taxon>
        <taxon>Vanilloideae</taxon>
        <taxon>Vanilleae</taxon>
        <taxon>Vanilla</taxon>
    </lineage>
</organism>
<protein>
    <recommendedName>
        <fullName evidence="4">Histone deacetylation protein Rxt3</fullName>
    </recommendedName>
</protein>
<feature type="region of interest" description="Disordered" evidence="1">
    <location>
        <begin position="408"/>
        <end position="434"/>
    </location>
</feature>
<dbReference type="EMBL" id="JADCNL010000001">
    <property type="protein sequence ID" value="KAG0499021.1"/>
    <property type="molecule type" value="Genomic_DNA"/>
</dbReference>
<feature type="compositionally biased region" description="Basic and acidic residues" evidence="1">
    <location>
        <begin position="419"/>
        <end position="434"/>
    </location>
</feature>
<dbReference type="Proteomes" id="UP000636800">
    <property type="component" value="Chromosome 1"/>
</dbReference>
<dbReference type="SUPFAM" id="SSF69848">
    <property type="entry name" value="LCCL domain"/>
    <property type="match status" value="1"/>
</dbReference>
<dbReference type="Gene3D" id="2.170.130.20">
    <property type="entry name" value="LCCL-like domain"/>
    <property type="match status" value="1"/>
</dbReference>
<reference evidence="2 3" key="1">
    <citation type="journal article" date="2020" name="Nat. Food">
        <title>A phased Vanilla planifolia genome enables genetic improvement of flavour and production.</title>
        <authorList>
            <person name="Hasing T."/>
            <person name="Tang H."/>
            <person name="Brym M."/>
            <person name="Khazi F."/>
            <person name="Huang T."/>
            <person name="Chambers A.H."/>
        </authorList>
    </citation>
    <scope>NUCLEOTIDE SEQUENCE [LARGE SCALE GENOMIC DNA]</scope>
    <source>
        <tissue evidence="2">Leaf</tissue>
    </source>
</reference>
<evidence type="ECO:0008006" key="4">
    <source>
        <dbReference type="Google" id="ProtNLM"/>
    </source>
</evidence>
<dbReference type="OrthoDB" id="448399at2759"/>
<feature type="region of interest" description="Disordered" evidence="1">
    <location>
        <begin position="338"/>
        <end position="372"/>
    </location>
</feature>
<dbReference type="InterPro" id="IPR036609">
    <property type="entry name" value="LCCL_sf"/>
</dbReference>
<feature type="region of interest" description="Disordered" evidence="1">
    <location>
        <begin position="209"/>
        <end position="318"/>
    </location>
</feature>
<feature type="compositionally biased region" description="Basic and acidic residues" evidence="1">
    <location>
        <begin position="89"/>
        <end position="114"/>
    </location>
</feature>
<evidence type="ECO:0000313" key="3">
    <source>
        <dbReference type="Proteomes" id="UP000636800"/>
    </source>
</evidence>
<name>A0A835S2W6_VANPL</name>
<accession>A0A835S2W6</accession>
<comment type="caution">
    <text evidence="2">The sequence shown here is derived from an EMBL/GenBank/DDBJ whole genome shotgun (WGS) entry which is preliminary data.</text>
</comment>
<dbReference type="Pfam" id="PF08642">
    <property type="entry name" value="Rxt3"/>
    <property type="match status" value="1"/>
</dbReference>
<dbReference type="InterPro" id="IPR013951">
    <property type="entry name" value="Rxt3"/>
</dbReference>
<feature type="compositionally biased region" description="Basic and acidic residues" evidence="1">
    <location>
        <begin position="340"/>
        <end position="364"/>
    </location>
</feature>
<feature type="region of interest" description="Disordered" evidence="1">
    <location>
        <begin position="53"/>
        <end position="114"/>
    </location>
</feature>
<feature type="compositionally biased region" description="Basic and acidic residues" evidence="1">
    <location>
        <begin position="209"/>
        <end position="259"/>
    </location>
</feature>
<proteinExistence type="predicted"/>
<evidence type="ECO:0000256" key="1">
    <source>
        <dbReference type="SAM" id="MobiDB-lite"/>
    </source>
</evidence>
<gene>
    <name evidence="2" type="ORF">HPP92_003712</name>
</gene>
<feature type="compositionally biased region" description="Basic and acidic residues" evidence="1">
    <location>
        <begin position="266"/>
        <end position="318"/>
    </location>
</feature>
<keyword evidence="3" id="KW-1185">Reference proteome</keyword>
<sequence length="793" mass="91338">MSGASKRSHEDGGHSTPLKRAHDGTNFSNLPGKTVQLLGNDFHMSFEAGHDARSTKFQRIEPRDVDKRSLHRMSTSPSHCIDHPSTSENRSELKASKDARDFKTESRENMVDNREPCIDTKLDYQVGKSECDTRDARGNEKDLRSDRSSYGDFKGIIKFERESYATSLSHPSWKDSKEHIWAKRYTEPSSEGMDSWRITRHLHNTIEVGKEQPTRVEGVSESKVDLKAEEKLREKDKKKKDDRCRDFGEWDKDKNERRGSIQIGETSHEQKELKEERELDRWERERKDVQKDKEQNDQDKDLVKRESPNPYEKETFRFMKEIPEGSVKNVDQLISSSDLKWTKDDSWKGSDRDQGDKRRERDADFGDGYGQHGKCYDKEFEDGVEGDGAMERDRDAFSYGVQPRRRMLRSRGANQASQREPRFRSRARDIDGSQGKHDVSTVVYRASECMQEILRTWREFEASHDSKSTETSQNHPTLEIRIPVEYVTSTNRQVRGAQLWGTDVYTNDSDLVAVLMHTGFCCPTSAPAPSSIHELRATIRILPPQECYTSSLRNNVRSRSWGAGIGCSFRVDRCCIVKKGGNTIDLEPRRTHISTVEPTIAPISAERTMTTRAAASNALRQQRFVREVTVQYNLCNEPWLKYSINIVADKGLKKPLYTSARLKKGEVLYLETQYNRYELCFNGERAVCNGMTSSYAQLPETGQDKQQNQPIQNGDKHLLEHENIIDVYRWSRCKNVLPQDLMHSIGIPLPIEHLEVLEENLDWEDVQWSQTGVWVSGKKYALARVHFLSPNLS</sequence>
<feature type="compositionally biased region" description="Polar residues" evidence="1">
    <location>
        <begin position="72"/>
        <end position="88"/>
    </location>
</feature>